<feature type="chain" id="PRO_5046747386" evidence="1">
    <location>
        <begin position="22"/>
        <end position="131"/>
    </location>
</feature>
<evidence type="ECO:0000256" key="1">
    <source>
        <dbReference type="SAM" id="SignalP"/>
    </source>
</evidence>
<comment type="caution">
    <text evidence="3">The sequence shown here is derived from an EMBL/GenBank/DDBJ whole genome shotgun (WGS) entry which is preliminary data.</text>
</comment>
<feature type="domain" description="Peptidase S74" evidence="2">
    <location>
        <begin position="33"/>
        <end position="129"/>
    </location>
</feature>
<dbReference type="RefSeq" id="WP_274690315.1">
    <property type="nucleotide sequence ID" value="NZ_JAPMOU010000027.1"/>
</dbReference>
<sequence>MKKLFASAFLIAIISISNAYAYCNTKSCAVRFSDIKLKENPVQIDNALEKLSQLRGVSFVWNKNNKKDIGVIAQDVEKLFPELVQNSIINSEDGKIKTLKTVNYAGLIGLLIEAVKELKKENQILSDQLRL</sequence>
<evidence type="ECO:0000313" key="3">
    <source>
        <dbReference type="EMBL" id="MDE1463983.1"/>
    </source>
</evidence>
<feature type="signal peptide" evidence="1">
    <location>
        <begin position="1"/>
        <end position="21"/>
    </location>
</feature>
<dbReference type="Pfam" id="PF13884">
    <property type="entry name" value="Peptidase_S74"/>
    <property type="match status" value="1"/>
</dbReference>
<dbReference type="Proteomes" id="UP001528823">
    <property type="component" value="Unassembled WGS sequence"/>
</dbReference>
<protein>
    <submittedName>
        <fullName evidence="3">Tail fiber domain-containing protein</fullName>
    </submittedName>
</protein>
<proteinExistence type="predicted"/>
<keyword evidence="4" id="KW-1185">Reference proteome</keyword>
<gene>
    <name evidence="3" type="ORF">ORQ98_18680</name>
</gene>
<evidence type="ECO:0000259" key="2">
    <source>
        <dbReference type="PROSITE" id="PS51688"/>
    </source>
</evidence>
<evidence type="ECO:0000313" key="4">
    <source>
        <dbReference type="Proteomes" id="UP001528823"/>
    </source>
</evidence>
<dbReference type="EMBL" id="JAPMOU010000027">
    <property type="protein sequence ID" value="MDE1463983.1"/>
    <property type="molecule type" value="Genomic_DNA"/>
</dbReference>
<organism evidence="3 4">
    <name type="scientific">Spartinivicinus poritis</name>
    <dbReference type="NCBI Taxonomy" id="2994640"/>
    <lineage>
        <taxon>Bacteria</taxon>
        <taxon>Pseudomonadati</taxon>
        <taxon>Pseudomonadota</taxon>
        <taxon>Gammaproteobacteria</taxon>
        <taxon>Oceanospirillales</taxon>
        <taxon>Zooshikellaceae</taxon>
        <taxon>Spartinivicinus</taxon>
    </lineage>
</organism>
<accession>A0ABT5UC81</accession>
<reference evidence="3 4" key="1">
    <citation type="submission" date="2022-11" db="EMBL/GenBank/DDBJ databases">
        <title>Spartinivicinus poritis sp. nov., isolated from scleractinian coral Porites lutea.</title>
        <authorList>
            <person name="Zhang G."/>
            <person name="Cai L."/>
            <person name="Wei Q."/>
        </authorList>
    </citation>
    <scope>NUCLEOTIDE SEQUENCE [LARGE SCALE GENOMIC DNA]</scope>
    <source>
        <strain evidence="3 4">A2-2</strain>
    </source>
</reference>
<dbReference type="PROSITE" id="PS51688">
    <property type="entry name" value="ICA"/>
    <property type="match status" value="1"/>
</dbReference>
<name>A0ABT5UC81_9GAMM</name>
<keyword evidence="1" id="KW-0732">Signal</keyword>
<dbReference type="InterPro" id="IPR030392">
    <property type="entry name" value="S74_ICA"/>
</dbReference>